<proteinExistence type="predicted"/>
<dbReference type="AlphaFoldDB" id="A0AAP0ITW2"/>
<accession>A0AAP0ITW2</accession>
<evidence type="ECO:0000256" key="1">
    <source>
        <dbReference type="SAM" id="MobiDB-lite"/>
    </source>
</evidence>
<feature type="compositionally biased region" description="Low complexity" evidence="1">
    <location>
        <begin position="324"/>
        <end position="339"/>
    </location>
</feature>
<protein>
    <submittedName>
        <fullName evidence="2">Uncharacterized protein</fullName>
    </submittedName>
</protein>
<keyword evidence="3" id="KW-1185">Reference proteome</keyword>
<dbReference type="EMBL" id="JBBNAF010000008">
    <property type="protein sequence ID" value="KAK9121095.1"/>
    <property type="molecule type" value="Genomic_DNA"/>
</dbReference>
<dbReference type="Proteomes" id="UP001420932">
    <property type="component" value="Unassembled WGS sequence"/>
</dbReference>
<gene>
    <name evidence="2" type="ORF">Syun_018712</name>
</gene>
<name>A0AAP0ITW2_9MAGN</name>
<sequence length="431" mass="48412">MLAKHQRRRKELTQTTPDQPLDNEAVYYKVASDCPKGCVYSLRSLWRKKRRYVDPNASTSQWSQLRSSLISCHSSVLPCRGPPCSVPRSPAAGPLSSLLSCSSSFLRRCYLLCVSASGAAAPSLAAAAHSFLPFWSISTELLPVYIDALELPCMLTGLLSHDPYAPYPCIPAETDAENILCVGFGKETMGILRKLFPTPFIQRLEAKLFAHDRLQRRRLELTQATPDQPVDDEAVYLNVAGECPKGRVYSLGSLRRNKKRYADLGASTSQKQEMVPRAEFDIVADQLRKVMAFMHHQFRMTMDGAGLSQPQPPPPPLPPPPYPDQQQPPQIDSADPPQQGDNVEREAQKWRNYDEHLGDTYVPSAWRPVLEDPSNLQIFFYYYAITFSLISREDRSVSYFVLNLTAVKELLRSMDLIGSEILLVQLFICSA</sequence>
<organism evidence="2 3">
    <name type="scientific">Stephania yunnanensis</name>
    <dbReference type="NCBI Taxonomy" id="152371"/>
    <lineage>
        <taxon>Eukaryota</taxon>
        <taxon>Viridiplantae</taxon>
        <taxon>Streptophyta</taxon>
        <taxon>Embryophyta</taxon>
        <taxon>Tracheophyta</taxon>
        <taxon>Spermatophyta</taxon>
        <taxon>Magnoliopsida</taxon>
        <taxon>Ranunculales</taxon>
        <taxon>Menispermaceae</taxon>
        <taxon>Menispermoideae</taxon>
        <taxon>Cissampelideae</taxon>
        <taxon>Stephania</taxon>
    </lineage>
</organism>
<feature type="region of interest" description="Disordered" evidence="1">
    <location>
        <begin position="303"/>
        <end position="344"/>
    </location>
</feature>
<comment type="caution">
    <text evidence="2">The sequence shown here is derived from an EMBL/GenBank/DDBJ whole genome shotgun (WGS) entry which is preliminary data.</text>
</comment>
<evidence type="ECO:0000313" key="2">
    <source>
        <dbReference type="EMBL" id="KAK9121095.1"/>
    </source>
</evidence>
<evidence type="ECO:0000313" key="3">
    <source>
        <dbReference type="Proteomes" id="UP001420932"/>
    </source>
</evidence>
<feature type="compositionally biased region" description="Pro residues" evidence="1">
    <location>
        <begin position="310"/>
        <end position="323"/>
    </location>
</feature>
<reference evidence="2 3" key="1">
    <citation type="submission" date="2024-01" db="EMBL/GenBank/DDBJ databases">
        <title>Genome assemblies of Stephania.</title>
        <authorList>
            <person name="Yang L."/>
        </authorList>
    </citation>
    <scope>NUCLEOTIDE SEQUENCE [LARGE SCALE GENOMIC DNA]</scope>
    <source>
        <strain evidence="2">YNDBR</strain>
        <tissue evidence="2">Leaf</tissue>
    </source>
</reference>